<organism evidence="6 7">
    <name type="scientific">Exidia glandulosa HHB12029</name>
    <dbReference type="NCBI Taxonomy" id="1314781"/>
    <lineage>
        <taxon>Eukaryota</taxon>
        <taxon>Fungi</taxon>
        <taxon>Dikarya</taxon>
        <taxon>Basidiomycota</taxon>
        <taxon>Agaricomycotina</taxon>
        <taxon>Agaricomycetes</taxon>
        <taxon>Auriculariales</taxon>
        <taxon>Exidiaceae</taxon>
        <taxon>Exidia</taxon>
    </lineage>
</organism>
<evidence type="ECO:0000313" key="6">
    <source>
        <dbReference type="EMBL" id="KZV81504.1"/>
    </source>
</evidence>
<evidence type="ECO:0000256" key="2">
    <source>
        <dbReference type="ARBA" id="ARBA00022827"/>
    </source>
</evidence>
<accession>A0A165BYV9</accession>
<dbReference type="EMBL" id="KV426388">
    <property type="protein sequence ID" value="KZV81504.1"/>
    <property type="molecule type" value="Genomic_DNA"/>
</dbReference>
<evidence type="ECO:0000256" key="3">
    <source>
        <dbReference type="ARBA" id="ARBA00023002"/>
    </source>
</evidence>
<evidence type="ECO:0000256" key="1">
    <source>
        <dbReference type="ARBA" id="ARBA00022630"/>
    </source>
</evidence>
<keyword evidence="7" id="KW-1185">Reference proteome</keyword>
<dbReference type="GO" id="GO:0071949">
    <property type="term" value="F:FAD binding"/>
    <property type="evidence" value="ECO:0007669"/>
    <property type="project" value="InterPro"/>
</dbReference>
<dbReference type="OrthoDB" id="655030at2759"/>
<feature type="domain" description="FAD-binding" evidence="5">
    <location>
        <begin position="9"/>
        <end position="220"/>
    </location>
</feature>
<dbReference type="InterPro" id="IPR002938">
    <property type="entry name" value="FAD-bd"/>
</dbReference>
<dbReference type="PANTHER" id="PTHR46972">
    <property type="entry name" value="MONOOXYGENASE ASQM-RELATED"/>
    <property type="match status" value="1"/>
</dbReference>
<dbReference type="SUPFAM" id="SSF51905">
    <property type="entry name" value="FAD/NAD(P)-binding domain"/>
    <property type="match status" value="1"/>
</dbReference>
<keyword evidence="3" id="KW-0560">Oxidoreductase</keyword>
<dbReference type="Gene3D" id="3.50.50.60">
    <property type="entry name" value="FAD/NAD(P)-binding domain"/>
    <property type="match status" value="1"/>
</dbReference>
<reference evidence="6 7" key="1">
    <citation type="journal article" date="2016" name="Mol. Biol. Evol.">
        <title>Comparative Genomics of Early-Diverging Mushroom-Forming Fungi Provides Insights into the Origins of Lignocellulose Decay Capabilities.</title>
        <authorList>
            <person name="Nagy L.G."/>
            <person name="Riley R."/>
            <person name="Tritt A."/>
            <person name="Adam C."/>
            <person name="Daum C."/>
            <person name="Floudas D."/>
            <person name="Sun H."/>
            <person name="Yadav J.S."/>
            <person name="Pangilinan J."/>
            <person name="Larsson K.H."/>
            <person name="Matsuura K."/>
            <person name="Barry K."/>
            <person name="Labutti K."/>
            <person name="Kuo R."/>
            <person name="Ohm R.A."/>
            <person name="Bhattacharya S.S."/>
            <person name="Shirouzu T."/>
            <person name="Yoshinaga Y."/>
            <person name="Martin F.M."/>
            <person name="Grigoriev I.V."/>
            <person name="Hibbett D.S."/>
        </authorList>
    </citation>
    <scope>NUCLEOTIDE SEQUENCE [LARGE SCALE GENOMIC DNA]</scope>
    <source>
        <strain evidence="6 7">HHB12029</strain>
    </source>
</reference>
<evidence type="ECO:0000256" key="4">
    <source>
        <dbReference type="ARBA" id="ARBA00023033"/>
    </source>
</evidence>
<dbReference type="GO" id="GO:0004497">
    <property type="term" value="F:monooxygenase activity"/>
    <property type="evidence" value="ECO:0007669"/>
    <property type="project" value="UniProtKB-KW"/>
</dbReference>
<dbReference type="Pfam" id="PF01494">
    <property type="entry name" value="FAD_binding_3"/>
    <property type="match status" value="1"/>
</dbReference>
<dbReference type="InParanoid" id="A0A165BYV9"/>
<dbReference type="PANTHER" id="PTHR46972:SF1">
    <property type="entry name" value="FAD DEPENDENT OXIDOREDUCTASE DOMAIN-CONTAINING PROTEIN"/>
    <property type="match status" value="1"/>
</dbReference>
<keyword evidence="2" id="KW-0274">FAD</keyword>
<dbReference type="InterPro" id="IPR036188">
    <property type="entry name" value="FAD/NAD-bd_sf"/>
</dbReference>
<keyword evidence="1" id="KW-0285">Flavoprotein</keyword>
<dbReference type="PRINTS" id="PR00420">
    <property type="entry name" value="RNGMNOXGNASE"/>
</dbReference>
<proteinExistence type="predicted"/>
<name>A0A165BYV9_EXIGL</name>
<dbReference type="STRING" id="1314781.A0A165BYV9"/>
<keyword evidence="4" id="KW-0503">Monooxygenase</keyword>
<protein>
    <submittedName>
        <fullName evidence="6">Putative oxidoreductase</fullName>
    </submittedName>
</protein>
<dbReference type="Proteomes" id="UP000077266">
    <property type="component" value="Unassembled WGS sequence"/>
</dbReference>
<evidence type="ECO:0000259" key="5">
    <source>
        <dbReference type="Pfam" id="PF01494"/>
    </source>
</evidence>
<dbReference type="AlphaFoldDB" id="A0A165BYV9"/>
<sequence length="394" mass="41106">MSTAAGPRIAIIGGGPGGLVLLNVLARRGISATLYERDDSPTARGQVGSSLDLHRGSGQDAIEAAGLHDEWLKASRAEGEEVIGTDKAGVTIIHHRPSGPDGRTPGAPLKPEIDRKILRQILVDGAPKGSIEWGHSFVSAAPLGDAWEISFADGSKVTADLVVGADGGRSRVRPLVSDAQIVHTGWTMVELAFASSAHPELAARLGAGSFYAFGEHKRIAAQHTGDGRIHIGATFPAPESFVIPADDAAAAKALVLAQFEGWAPWLRELIASGEDDSIFLRPLTILPIGHTWPHKKGVTIIGDAANLMSTFAGAGANVAMLAGLELAQALATAPAGQWDVAVAQFETKMCKIAGEAAAQSDKNMKEALGDEGVQKFAARVKRVMAKLGIEPYVG</sequence>
<gene>
    <name evidence="6" type="ORF">EXIGLDRAFT_685964</name>
</gene>
<evidence type="ECO:0000313" key="7">
    <source>
        <dbReference type="Proteomes" id="UP000077266"/>
    </source>
</evidence>